<evidence type="ECO:0000313" key="3">
    <source>
        <dbReference type="Proteomes" id="UP000595460"/>
    </source>
</evidence>
<feature type="chain" id="PRO_5047034427" evidence="1">
    <location>
        <begin position="28"/>
        <end position="130"/>
    </location>
</feature>
<evidence type="ECO:0000256" key="1">
    <source>
        <dbReference type="SAM" id="SignalP"/>
    </source>
</evidence>
<protein>
    <submittedName>
        <fullName evidence="2">Uncharacterized protein</fullName>
    </submittedName>
</protein>
<accession>A0ABX7BXS4</accession>
<dbReference type="EMBL" id="CP068047">
    <property type="protein sequence ID" value="QQR36302.1"/>
    <property type="molecule type" value="Genomic_DNA"/>
</dbReference>
<feature type="signal peptide" evidence="1">
    <location>
        <begin position="1"/>
        <end position="27"/>
    </location>
</feature>
<organism evidence="2 3">
    <name type="scientific">Devosia oryziradicis</name>
    <dbReference type="NCBI Taxonomy" id="2801335"/>
    <lineage>
        <taxon>Bacteria</taxon>
        <taxon>Pseudomonadati</taxon>
        <taxon>Pseudomonadota</taxon>
        <taxon>Alphaproteobacteria</taxon>
        <taxon>Hyphomicrobiales</taxon>
        <taxon>Devosiaceae</taxon>
        <taxon>Devosia</taxon>
    </lineage>
</organism>
<proteinExistence type="predicted"/>
<gene>
    <name evidence="2" type="ORF">JI749_01295</name>
</gene>
<dbReference type="RefSeq" id="WP_201657661.1">
    <property type="nucleotide sequence ID" value="NZ_CP068047.1"/>
</dbReference>
<evidence type="ECO:0000313" key="2">
    <source>
        <dbReference type="EMBL" id="QQR36302.1"/>
    </source>
</evidence>
<keyword evidence="1" id="KW-0732">Signal</keyword>
<sequence length="130" mass="14042">MRIILSSVGLVAALGLAGLATVQPAFAQAQPIDGYCAQISDNDKYASDGFPLTDAGSILRQDRANFHRYGTPDADDYGDNTFDTVSARERIPAMFDNGNIEPGLARKIVRGYPYICVDIYRNSLSVYTGG</sequence>
<dbReference type="Proteomes" id="UP000595460">
    <property type="component" value="Chromosome"/>
</dbReference>
<keyword evidence="3" id="KW-1185">Reference proteome</keyword>
<name>A0ABX7BXS4_9HYPH</name>
<reference evidence="2 3" key="1">
    <citation type="submission" date="2021-01" db="EMBL/GenBank/DDBJ databases">
        <title>Genome seq and assembly of Devosia sp. G19.</title>
        <authorList>
            <person name="Chhetri G."/>
        </authorList>
    </citation>
    <scope>NUCLEOTIDE SEQUENCE [LARGE SCALE GENOMIC DNA]</scope>
    <source>
        <strain evidence="2 3">G19</strain>
    </source>
</reference>